<reference evidence="14" key="1">
    <citation type="submission" date="2023-10" db="EMBL/GenBank/DDBJ databases">
        <authorList>
            <person name="Chen Y."/>
            <person name="Shah S."/>
            <person name="Dougan E. K."/>
            <person name="Thang M."/>
            <person name="Chan C."/>
        </authorList>
    </citation>
    <scope>NUCLEOTIDE SEQUENCE [LARGE SCALE GENOMIC DNA]</scope>
</reference>
<dbReference type="InterPro" id="IPR014183">
    <property type="entry name" value="ADH_3"/>
</dbReference>
<comment type="catalytic activity">
    <reaction evidence="9">
        <text>a secondary alcohol + NAD(+) = a ketone + NADH + H(+)</text>
        <dbReference type="Rhea" id="RHEA:10740"/>
        <dbReference type="ChEBI" id="CHEBI:15378"/>
        <dbReference type="ChEBI" id="CHEBI:17087"/>
        <dbReference type="ChEBI" id="CHEBI:35681"/>
        <dbReference type="ChEBI" id="CHEBI:57540"/>
        <dbReference type="ChEBI" id="CHEBI:57945"/>
        <dbReference type="EC" id="1.1.1.1"/>
    </reaction>
</comment>
<dbReference type="SUPFAM" id="SSF51735">
    <property type="entry name" value="NAD(P)-binding Rossmann-fold domains"/>
    <property type="match status" value="1"/>
</dbReference>
<dbReference type="InterPro" id="IPR013149">
    <property type="entry name" value="ADH-like_C"/>
</dbReference>
<keyword evidence="15" id="KW-1185">Reference proteome</keyword>
<dbReference type="NCBIfam" id="TIGR02818">
    <property type="entry name" value="adh_III_F_hyde"/>
    <property type="match status" value="1"/>
</dbReference>
<dbReference type="PANTHER" id="PTHR43880">
    <property type="entry name" value="ALCOHOL DEHYDROGENASE"/>
    <property type="match status" value="1"/>
</dbReference>
<comment type="similarity">
    <text evidence="2 11">Belongs to the zinc-containing alcohol dehydrogenase family. Class-III subfamily.</text>
</comment>
<evidence type="ECO:0000259" key="12">
    <source>
        <dbReference type="Pfam" id="PF00107"/>
    </source>
</evidence>
<evidence type="ECO:0000313" key="15">
    <source>
        <dbReference type="Proteomes" id="UP001189429"/>
    </source>
</evidence>
<dbReference type="SUPFAM" id="SSF50129">
    <property type="entry name" value="GroES-like"/>
    <property type="match status" value="2"/>
</dbReference>
<evidence type="ECO:0000313" key="14">
    <source>
        <dbReference type="EMBL" id="CAK0822967.1"/>
    </source>
</evidence>
<keyword evidence="5 11" id="KW-0560">Oxidoreductase</keyword>
<dbReference type="Pfam" id="PF08240">
    <property type="entry name" value="ADH_N"/>
    <property type="match status" value="1"/>
</dbReference>
<dbReference type="Proteomes" id="UP001189429">
    <property type="component" value="Unassembled WGS sequence"/>
</dbReference>
<dbReference type="Gene3D" id="3.90.180.10">
    <property type="entry name" value="Medium-chain alcohol dehydrogenases, catalytic domain"/>
    <property type="match status" value="1"/>
</dbReference>
<dbReference type="InterPro" id="IPR013154">
    <property type="entry name" value="ADH-like_N"/>
</dbReference>
<comment type="caution">
    <text evidence="14">The sequence shown here is derived from an EMBL/GenBank/DDBJ whole genome shotgun (WGS) entry which is preliminary data.</text>
</comment>
<protein>
    <recommendedName>
        <fullName evidence="11">S-(hydroxymethyl)glutathione dehydrogenase</fullName>
        <ecNumber evidence="11">1.1.1.284</ecNumber>
    </recommendedName>
</protein>
<dbReference type="EMBL" id="CAUYUJ010008127">
    <property type="protein sequence ID" value="CAK0822967.1"/>
    <property type="molecule type" value="Genomic_DNA"/>
</dbReference>
<dbReference type="Gene3D" id="3.40.50.720">
    <property type="entry name" value="NAD(P)-binding Rossmann-like Domain"/>
    <property type="match status" value="1"/>
</dbReference>
<evidence type="ECO:0000256" key="7">
    <source>
        <dbReference type="ARBA" id="ARBA00047793"/>
    </source>
</evidence>
<evidence type="ECO:0000256" key="1">
    <source>
        <dbReference type="ARBA" id="ARBA00001947"/>
    </source>
</evidence>
<feature type="domain" description="Alcohol dehydrogenase-like N-terminal" evidence="13">
    <location>
        <begin position="68"/>
        <end position="199"/>
    </location>
</feature>
<evidence type="ECO:0000256" key="9">
    <source>
        <dbReference type="ARBA" id="ARBA00049164"/>
    </source>
</evidence>
<keyword evidence="6 11" id="KW-0520">NAD</keyword>
<evidence type="ECO:0000259" key="13">
    <source>
        <dbReference type="Pfam" id="PF08240"/>
    </source>
</evidence>
<dbReference type="InterPro" id="IPR002328">
    <property type="entry name" value="ADH_Zn_CS"/>
</dbReference>
<keyword evidence="4 11" id="KW-0862">Zinc</keyword>
<dbReference type="PROSITE" id="PS00059">
    <property type="entry name" value="ADH_ZINC"/>
    <property type="match status" value="1"/>
</dbReference>
<dbReference type="PANTHER" id="PTHR43880:SF12">
    <property type="entry name" value="ALCOHOL DEHYDROGENASE CLASS-3"/>
    <property type="match status" value="1"/>
</dbReference>
<keyword evidence="3 11" id="KW-0479">Metal-binding</keyword>
<comment type="catalytic activity">
    <reaction evidence="8 11">
        <text>S-(hydroxymethyl)glutathione + NAD(+) = S-formylglutathione + NADH + H(+)</text>
        <dbReference type="Rhea" id="RHEA:19985"/>
        <dbReference type="ChEBI" id="CHEBI:15378"/>
        <dbReference type="ChEBI" id="CHEBI:57540"/>
        <dbReference type="ChEBI" id="CHEBI:57688"/>
        <dbReference type="ChEBI" id="CHEBI:57945"/>
        <dbReference type="ChEBI" id="CHEBI:58758"/>
        <dbReference type="EC" id="1.1.1.284"/>
    </reaction>
</comment>
<evidence type="ECO:0000256" key="2">
    <source>
        <dbReference type="ARBA" id="ARBA00010902"/>
    </source>
</evidence>
<sequence length="412" mass="44258">MAALCRAALRRSLRRPAPRGALAGHRAGRGFAAGQPIKCTAAVARAAKKNYWEDALVLEEVTVAPPQAGEVRVKITHAALCHTDAFTLCGDDPEGKFPSILGHEAAGIVESVGEGVTEFEPGDHVVPCYQAYCGKCEFCLRPRINLCTSVRAFTGAGVMKADSKPRFTDSKGDPIYHFMGTSTFAEYTVLHQESVAKITKAAPLEKVCLLGCGISTGWGAVWNTAEFEKGSTAAVFGLGAVGLSVIEGCKIAGASRIIAVDLLDKKLEVAKKWGATDFVNPSKLDKPVQQAIVDMTGFGVDYSFDCTGNVEVMRAALECSHRGWGKSVVIGVAAAGKEISTRPFQLITGRQWMGSAFGGWKSKLEVPGLVDRYMKGEVKIDEYITHEMKFEEINKALKLLHEGDCLRCVLAL</sequence>
<evidence type="ECO:0000256" key="3">
    <source>
        <dbReference type="ARBA" id="ARBA00022723"/>
    </source>
</evidence>
<gene>
    <name evidence="14" type="ORF">PCOR1329_LOCUS23848</name>
</gene>
<evidence type="ECO:0000256" key="11">
    <source>
        <dbReference type="RuleBase" id="RU362016"/>
    </source>
</evidence>
<comment type="catalytic activity">
    <reaction evidence="7">
        <text>S-(hydroxymethyl)glutathione + NADP(+) = S-formylglutathione + NADPH + H(+)</text>
        <dbReference type="Rhea" id="RHEA:19981"/>
        <dbReference type="ChEBI" id="CHEBI:15378"/>
        <dbReference type="ChEBI" id="CHEBI:57688"/>
        <dbReference type="ChEBI" id="CHEBI:57783"/>
        <dbReference type="ChEBI" id="CHEBI:58349"/>
        <dbReference type="ChEBI" id="CHEBI:58758"/>
        <dbReference type="EC" id="1.1.1.284"/>
    </reaction>
</comment>
<dbReference type="InterPro" id="IPR011032">
    <property type="entry name" value="GroES-like_sf"/>
</dbReference>
<evidence type="ECO:0000256" key="6">
    <source>
        <dbReference type="ARBA" id="ARBA00023027"/>
    </source>
</evidence>
<accession>A0ABN9RUG4</accession>
<dbReference type="InterPro" id="IPR036291">
    <property type="entry name" value="NAD(P)-bd_dom_sf"/>
</dbReference>
<evidence type="ECO:0000256" key="4">
    <source>
        <dbReference type="ARBA" id="ARBA00022833"/>
    </source>
</evidence>
<dbReference type="Pfam" id="PF00107">
    <property type="entry name" value="ADH_zinc_N"/>
    <property type="match status" value="1"/>
</dbReference>
<name>A0ABN9RUG4_9DINO</name>
<organism evidence="14 15">
    <name type="scientific">Prorocentrum cordatum</name>
    <dbReference type="NCBI Taxonomy" id="2364126"/>
    <lineage>
        <taxon>Eukaryota</taxon>
        <taxon>Sar</taxon>
        <taxon>Alveolata</taxon>
        <taxon>Dinophyceae</taxon>
        <taxon>Prorocentrales</taxon>
        <taxon>Prorocentraceae</taxon>
        <taxon>Prorocentrum</taxon>
    </lineage>
</organism>
<feature type="domain" description="Alcohol dehydrogenase-like C-terminal" evidence="12">
    <location>
        <begin position="240"/>
        <end position="363"/>
    </location>
</feature>
<evidence type="ECO:0000256" key="8">
    <source>
        <dbReference type="ARBA" id="ARBA00048110"/>
    </source>
</evidence>
<dbReference type="EC" id="1.1.1.284" evidence="11"/>
<dbReference type="CDD" id="cd08300">
    <property type="entry name" value="alcohol_DH_class_III"/>
    <property type="match status" value="1"/>
</dbReference>
<proteinExistence type="inferred from homology"/>
<comment type="catalytic activity">
    <reaction evidence="10">
        <text>a primary alcohol + NAD(+) = an aldehyde + NADH + H(+)</text>
        <dbReference type="Rhea" id="RHEA:10736"/>
        <dbReference type="ChEBI" id="CHEBI:15378"/>
        <dbReference type="ChEBI" id="CHEBI:15734"/>
        <dbReference type="ChEBI" id="CHEBI:17478"/>
        <dbReference type="ChEBI" id="CHEBI:57540"/>
        <dbReference type="ChEBI" id="CHEBI:57945"/>
        <dbReference type="EC" id="1.1.1.1"/>
    </reaction>
</comment>
<comment type="cofactor">
    <cofactor evidence="1 11">
        <name>Zn(2+)</name>
        <dbReference type="ChEBI" id="CHEBI:29105"/>
    </cofactor>
</comment>
<evidence type="ECO:0000256" key="5">
    <source>
        <dbReference type="ARBA" id="ARBA00023002"/>
    </source>
</evidence>
<evidence type="ECO:0000256" key="10">
    <source>
        <dbReference type="ARBA" id="ARBA00049243"/>
    </source>
</evidence>